<dbReference type="AlphaFoldDB" id="A0A6M8NR79"/>
<gene>
    <name evidence="1" type="primary">rpl5</name>
</gene>
<dbReference type="SUPFAM" id="SSF55282">
    <property type="entry name" value="RL5-like"/>
    <property type="match status" value="1"/>
</dbReference>
<name>A0A6M8NR79_BABGI</name>
<keyword evidence="1" id="KW-0689">Ribosomal protein</keyword>
<organism evidence="1">
    <name type="scientific">Babesia gibsoni</name>
    <dbReference type="NCBI Taxonomy" id="33632"/>
    <lineage>
        <taxon>Eukaryota</taxon>
        <taxon>Sar</taxon>
        <taxon>Alveolata</taxon>
        <taxon>Apicomplexa</taxon>
        <taxon>Aconoidasida</taxon>
        <taxon>Piroplasmida</taxon>
        <taxon>Babesiidae</taxon>
        <taxon>Babesia</taxon>
    </lineage>
</organism>
<dbReference type="GO" id="GO:0005840">
    <property type="term" value="C:ribosome"/>
    <property type="evidence" value="ECO:0007669"/>
    <property type="project" value="UniProtKB-KW"/>
</dbReference>
<evidence type="ECO:0000313" key="1">
    <source>
        <dbReference type="EMBL" id="QKG04098.1"/>
    </source>
</evidence>
<sequence>MNYILNKIIIYNYIYNNINYKKESFLSDLTLSIHSITRQFPLYILNKKKEVIGVKTTLRKINLNKFLYKLKKFTLIKLYNTSIFYKNIYNFDKNFNLNIILTNKSYFFEYFNYSIINYIYKFNIKLIFNKYISNIIKINYILNKLNFKL</sequence>
<dbReference type="EMBL" id="MN481613">
    <property type="protein sequence ID" value="QKG04098.1"/>
    <property type="molecule type" value="Genomic_DNA"/>
</dbReference>
<dbReference type="Gene3D" id="3.30.1440.10">
    <property type="match status" value="1"/>
</dbReference>
<proteinExistence type="predicted"/>
<accession>A0A6M8NR79</accession>
<protein>
    <submittedName>
        <fullName evidence="1">Ribosomal protein L5</fullName>
    </submittedName>
</protein>
<dbReference type="InterPro" id="IPR022803">
    <property type="entry name" value="Ribosomal_uL5_dom_sf"/>
</dbReference>
<keyword evidence="1" id="KW-0687">Ribonucleoprotein</keyword>
<reference evidence="1" key="1">
    <citation type="journal article" date="2020" name="Parasit. Vectors">
        <title>Annotation and characterization of Babesia gibsoni apicoplast genome.</title>
        <authorList>
            <person name="Liu Q."/>
            <person name="Yu L."/>
            <person name="Jiang F."/>
            <person name="Li M."/>
            <person name="Zhan X."/>
            <person name="Huang Y."/>
            <person name="Wang S."/>
            <person name="Du X."/>
            <person name="He L."/>
            <person name="Zhao J."/>
        </authorList>
    </citation>
    <scope>NUCLEOTIDE SEQUENCE</scope>
    <source>
        <strain evidence="1">Wuhan</strain>
    </source>
</reference>